<feature type="transmembrane region" description="Helical" evidence="7">
    <location>
        <begin position="163"/>
        <end position="191"/>
    </location>
</feature>
<protein>
    <recommendedName>
        <fullName evidence="8">G-protein coupled receptors family 1 profile domain-containing protein</fullName>
    </recommendedName>
</protein>
<keyword evidence="2" id="KW-0433">Leucine-rich repeat</keyword>
<reference evidence="9 11" key="2">
    <citation type="journal article" date="2013" name="Nature">
        <title>Insights into bilaterian evolution from three spiralian genomes.</title>
        <authorList>
            <person name="Simakov O."/>
            <person name="Marletaz F."/>
            <person name="Cho S.J."/>
            <person name="Edsinger-Gonzales E."/>
            <person name="Havlak P."/>
            <person name="Hellsten U."/>
            <person name="Kuo D.H."/>
            <person name="Larsson T."/>
            <person name="Lv J."/>
            <person name="Arendt D."/>
            <person name="Savage R."/>
            <person name="Osoegawa K."/>
            <person name="de Jong P."/>
            <person name="Grimwood J."/>
            <person name="Chapman J.A."/>
            <person name="Shapiro H."/>
            <person name="Aerts A."/>
            <person name="Otillar R.P."/>
            <person name="Terry A.Y."/>
            <person name="Boore J.L."/>
            <person name="Grigoriev I.V."/>
            <person name="Lindberg D.R."/>
            <person name="Seaver E.C."/>
            <person name="Weisblat D.A."/>
            <person name="Putnam N.H."/>
            <person name="Rokhsar D.S."/>
        </authorList>
    </citation>
    <scope>NUCLEOTIDE SEQUENCE</scope>
    <source>
        <strain evidence="9 11">I ESC-2004</strain>
    </source>
</reference>
<dbReference type="GO" id="GO:0007189">
    <property type="term" value="P:adenylate cyclase-activating G protein-coupled receptor signaling pathway"/>
    <property type="evidence" value="ECO:0007669"/>
    <property type="project" value="TreeGrafter"/>
</dbReference>
<dbReference type="InterPro" id="IPR017452">
    <property type="entry name" value="GPCR_Rhodpsn_7TM"/>
</dbReference>
<accession>R7TAH7</accession>
<keyword evidence="5 7" id="KW-1133">Transmembrane helix</keyword>
<dbReference type="HOGENOM" id="CLU_1012830_0_0_1"/>
<organism evidence="9">
    <name type="scientific">Capitella teleta</name>
    <name type="common">Polychaete worm</name>
    <dbReference type="NCBI Taxonomy" id="283909"/>
    <lineage>
        <taxon>Eukaryota</taxon>
        <taxon>Metazoa</taxon>
        <taxon>Spiralia</taxon>
        <taxon>Lophotrochozoa</taxon>
        <taxon>Annelida</taxon>
        <taxon>Polychaeta</taxon>
        <taxon>Sedentaria</taxon>
        <taxon>Scolecida</taxon>
        <taxon>Capitellidae</taxon>
        <taxon>Capitella</taxon>
    </lineage>
</organism>
<feature type="transmembrane region" description="Helical" evidence="7">
    <location>
        <begin position="218"/>
        <end position="239"/>
    </location>
</feature>
<evidence type="ECO:0000259" key="8">
    <source>
        <dbReference type="PROSITE" id="PS50262"/>
    </source>
</evidence>
<feature type="transmembrane region" description="Helical" evidence="7">
    <location>
        <begin position="251"/>
        <end position="270"/>
    </location>
</feature>
<evidence type="ECO:0000256" key="4">
    <source>
        <dbReference type="ARBA" id="ARBA00022737"/>
    </source>
</evidence>
<reference evidence="10" key="3">
    <citation type="submission" date="2015-06" db="UniProtKB">
        <authorList>
            <consortium name="EnsemblMetazoa"/>
        </authorList>
    </citation>
    <scope>IDENTIFICATION</scope>
</reference>
<dbReference type="Proteomes" id="UP000014760">
    <property type="component" value="Unassembled WGS sequence"/>
</dbReference>
<evidence type="ECO:0000256" key="6">
    <source>
        <dbReference type="ARBA" id="ARBA00023136"/>
    </source>
</evidence>
<feature type="transmembrane region" description="Helical" evidence="7">
    <location>
        <begin position="35"/>
        <end position="57"/>
    </location>
</feature>
<comment type="subcellular location">
    <subcellularLocation>
        <location evidence="1">Membrane</location>
    </subcellularLocation>
</comment>
<evidence type="ECO:0000256" key="1">
    <source>
        <dbReference type="ARBA" id="ARBA00004370"/>
    </source>
</evidence>
<name>R7TAH7_CAPTE</name>
<reference evidence="11" key="1">
    <citation type="submission" date="2012-12" db="EMBL/GenBank/DDBJ databases">
        <authorList>
            <person name="Hellsten U."/>
            <person name="Grimwood J."/>
            <person name="Chapman J.A."/>
            <person name="Shapiro H."/>
            <person name="Aerts A."/>
            <person name="Otillar R.P."/>
            <person name="Terry A.Y."/>
            <person name="Boore J.L."/>
            <person name="Simakov O."/>
            <person name="Marletaz F."/>
            <person name="Cho S.-J."/>
            <person name="Edsinger-Gonzales E."/>
            <person name="Havlak P."/>
            <person name="Kuo D.-H."/>
            <person name="Larsson T."/>
            <person name="Lv J."/>
            <person name="Arendt D."/>
            <person name="Savage R."/>
            <person name="Osoegawa K."/>
            <person name="de Jong P."/>
            <person name="Lindberg D.R."/>
            <person name="Seaver E.C."/>
            <person name="Weisblat D.A."/>
            <person name="Putnam N.H."/>
            <person name="Grigoriev I.V."/>
            <person name="Rokhsar D.S."/>
        </authorList>
    </citation>
    <scope>NUCLEOTIDE SEQUENCE</scope>
    <source>
        <strain evidence="11">I ESC-2004</strain>
    </source>
</reference>
<keyword evidence="6 7" id="KW-0472">Membrane</keyword>
<dbReference type="Pfam" id="PF00001">
    <property type="entry name" value="7tm_1"/>
    <property type="match status" value="1"/>
</dbReference>
<sequence length="275" mass="30681">MTGKVLAWCLGVEIICLSSYILFKRIKHEASADAILVKSLHSADVLMGFYFCLLALVDSYLGRSFAINSSWWIKSDICQLLALLTFTSHLVSTIQETLVAVERLCKLVLVRKNMWPGKRGTLLITSGGWAVGICIPLAIVFGLGFQPSNRLCLVVNYNQSFGLWYYVASIVVTLDIFCLVVVLSCVINIHFKVSQSAREVKTISENKTKNNTAYIKKLLLISFVFFFSKMSTVCLILMPHFEVSITTELQMWVYSPSLAISAALNPILYAPGKSR</sequence>
<dbReference type="EnsemblMetazoa" id="CapteT90481">
    <property type="protein sequence ID" value="CapteP90481"/>
    <property type="gene ID" value="CapteG90481"/>
</dbReference>
<dbReference type="STRING" id="283909.R7TAH7"/>
<dbReference type="AlphaFoldDB" id="R7TAH7"/>
<keyword evidence="3 7" id="KW-0812">Transmembrane</keyword>
<dbReference type="InterPro" id="IPR000276">
    <property type="entry name" value="GPCR_Rhodpsn"/>
</dbReference>
<gene>
    <name evidence="9" type="ORF">CAPTEDRAFT_90481</name>
</gene>
<dbReference type="GO" id="GO:0009755">
    <property type="term" value="P:hormone-mediated signaling pathway"/>
    <property type="evidence" value="ECO:0007669"/>
    <property type="project" value="TreeGrafter"/>
</dbReference>
<dbReference type="PANTHER" id="PTHR24372">
    <property type="entry name" value="GLYCOPROTEIN HORMONE RECEPTOR"/>
    <property type="match status" value="1"/>
</dbReference>
<dbReference type="EMBL" id="KB310898">
    <property type="protein sequence ID" value="ELT90497.1"/>
    <property type="molecule type" value="Genomic_DNA"/>
</dbReference>
<dbReference type="GO" id="GO:0008528">
    <property type="term" value="F:G protein-coupled peptide receptor activity"/>
    <property type="evidence" value="ECO:0007669"/>
    <property type="project" value="TreeGrafter"/>
</dbReference>
<feature type="transmembrane region" description="Helical" evidence="7">
    <location>
        <begin position="122"/>
        <end position="143"/>
    </location>
</feature>
<evidence type="ECO:0000256" key="2">
    <source>
        <dbReference type="ARBA" id="ARBA00022614"/>
    </source>
</evidence>
<dbReference type="PROSITE" id="PS50262">
    <property type="entry name" value="G_PROTEIN_RECEP_F1_2"/>
    <property type="match status" value="1"/>
</dbReference>
<keyword evidence="4" id="KW-0677">Repeat</keyword>
<evidence type="ECO:0000313" key="9">
    <source>
        <dbReference type="EMBL" id="ELT90497.1"/>
    </source>
</evidence>
<dbReference type="SUPFAM" id="SSF81321">
    <property type="entry name" value="Family A G protein-coupled receptor-like"/>
    <property type="match status" value="1"/>
</dbReference>
<evidence type="ECO:0000256" key="7">
    <source>
        <dbReference type="SAM" id="Phobius"/>
    </source>
</evidence>
<dbReference type="PANTHER" id="PTHR24372:SF77">
    <property type="entry name" value="G-PROTEIN COUPLED RECEPTORS FAMILY 1 PROFILE DOMAIN-CONTAINING PROTEIN"/>
    <property type="match status" value="1"/>
</dbReference>
<evidence type="ECO:0000256" key="5">
    <source>
        <dbReference type="ARBA" id="ARBA00022989"/>
    </source>
</evidence>
<proteinExistence type="predicted"/>
<evidence type="ECO:0000313" key="10">
    <source>
        <dbReference type="EnsemblMetazoa" id="CapteP90481"/>
    </source>
</evidence>
<keyword evidence="11" id="KW-1185">Reference proteome</keyword>
<dbReference type="Gene3D" id="1.20.1070.10">
    <property type="entry name" value="Rhodopsin 7-helix transmembrane proteins"/>
    <property type="match status" value="1"/>
</dbReference>
<dbReference type="EMBL" id="AMQN01014344">
    <property type="status" value="NOT_ANNOTATED_CDS"/>
    <property type="molecule type" value="Genomic_DNA"/>
</dbReference>
<feature type="domain" description="G-protein coupled receptors family 1 profile" evidence="8">
    <location>
        <begin position="12"/>
        <end position="269"/>
    </location>
</feature>
<evidence type="ECO:0000256" key="3">
    <source>
        <dbReference type="ARBA" id="ARBA00022692"/>
    </source>
</evidence>
<feature type="transmembrane region" description="Helical" evidence="7">
    <location>
        <begin position="6"/>
        <end position="23"/>
    </location>
</feature>
<dbReference type="GO" id="GO:0005886">
    <property type="term" value="C:plasma membrane"/>
    <property type="evidence" value="ECO:0007669"/>
    <property type="project" value="TreeGrafter"/>
</dbReference>
<evidence type="ECO:0000313" key="11">
    <source>
        <dbReference type="Proteomes" id="UP000014760"/>
    </source>
</evidence>